<comment type="caution">
    <text evidence="2">The sequence shown here is derived from an EMBL/GenBank/DDBJ whole genome shotgun (WGS) entry which is preliminary data.</text>
</comment>
<dbReference type="Proteomes" id="UP000648075">
    <property type="component" value="Unassembled WGS sequence"/>
</dbReference>
<dbReference type="AlphaFoldDB" id="A0A918PK65"/>
<reference evidence="2" key="2">
    <citation type="submission" date="2020-09" db="EMBL/GenBank/DDBJ databases">
        <authorList>
            <person name="Sun Q."/>
            <person name="Kim S."/>
        </authorList>
    </citation>
    <scope>NUCLEOTIDE SEQUENCE</scope>
    <source>
        <strain evidence="2">KCTC 32255</strain>
    </source>
</reference>
<dbReference type="InterPro" id="IPR011008">
    <property type="entry name" value="Dimeric_a/b-barrel"/>
</dbReference>
<accession>A0A918PK65</accession>
<dbReference type="GO" id="GO:0016491">
    <property type="term" value="F:oxidoreductase activity"/>
    <property type="evidence" value="ECO:0007669"/>
    <property type="project" value="InterPro"/>
</dbReference>
<reference evidence="2" key="1">
    <citation type="journal article" date="2014" name="Int. J. Syst. Evol. Microbiol.">
        <title>Complete genome sequence of Corynebacterium casei LMG S-19264T (=DSM 44701T), isolated from a smear-ripened cheese.</title>
        <authorList>
            <consortium name="US DOE Joint Genome Institute (JGI-PGF)"/>
            <person name="Walter F."/>
            <person name="Albersmeier A."/>
            <person name="Kalinowski J."/>
            <person name="Ruckert C."/>
        </authorList>
    </citation>
    <scope>NUCLEOTIDE SEQUENCE</scope>
    <source>
        <strain evidence="2">KCTC 32255</strain>
    </source>
</reference>
<protein>
    <recommendedName>
        <fullName evidence="1">EthD domain-containing protein</fullName>
    </recommendedName>
</protein>
<organism evidence="2 3">
    <name type="scientific">Novosphingobium colocasiae</name>
    <dbReference type="NCBI Taxonomy" id="1256513"/>
    <lineage>
        <taxon>Bacteria</taxon>
        <taxon>Pseudomonadati</taxon>
        <taxon>Pseudomonadota</taxon>
        <taxon>Alphaproteobacteria</taxon>
        <taxon>Sphingomonadales</taxon>
        <taxon>Sphingomonadaceae</taxon>
        <taxon>Novosphingobium</taxon>
    </lineage>
</organism>
<dbReference type="InterPro" id="IPR009799">
    <property type="entry name" value="EthD_dom"/>
</dbReference>
<dbReference type="Pfam" id="PF07110">
    <property type="entry name" value="EthD"/>
    <property type="match status" value="1"/>
</dbReference>
<sequence length="240" mass="26870">MPGMALFHSTYLQKRQPGVSRRDFQRLWRSHGDFAASVPAFWNNVERYIHNDPVENLVGLPGVTDAFDAVGELYYTSFETWVGMRDVMLHEVAPDEKRVFAGAPTSVRGMRTTFQPVSGLFKLFTLASFRDEERRTDGVALLAEHARYTLELEQFGAALRGFTITTAREASAGSGMQGFAHTSSSRDVMLVHHFADETSARAALTSADHARLEVAQDDLFDWHSRILVMTRGWVLKGDNG</sequence>
<evidence type="ECO:0000313" key="3">
    <source>
        <dbReference type="Proteomes" id="UP000648075"/>
    </source>
</evidence>
<dbReference type="EMBL" id="BMZA01000016">
    <property type="protein sequence ID" value="GGZ13920.1"/>
    <property type="molecule type" value="Genomic_DNA"/>
</dbReference>
<keyword evidence="3" id="KW-1185">Reference proteome</keyword>
<name>A0A918PK65_9SPHN</name>
<dbReference type="SUPFAM" id="SSF54909">
    <property type="entry name" value="Dimeric alpha+beta barrel"/>
    <property type="match status" value="1"/>
</dbReference>
<gene>
    <name evidence="2" type="ORF">GCM10011614_31240</name>
</gene>
<evidence type="ECO:0000313" key="2">
    <source>
        <dbReference type="EMBL" id="GGZ13920.1"/>
    </source>
</evidence>
<proteinExistence type="predicted"/>
<evidence type="ECO:0000259" key="1">
    <source>
        <dbReference type="Pfam" id="PF07110"/>
    </source>
</evidence>
<dbReference type="Gene3D" id="3.30.70.100">
    <property type="match status" value="1"/>
</dbReference>
<feature type="domain" description="EthD" evidence="1">
    <location>
        <begin position="16"/>
        <end position="100"/>
    </location>
</feature>